<dbReference type="PANTHER" id="PTHR13710:SF121">
    <property type="entry name" value="ATP-DEPENDENT DNA HELICASE"/>
    <property type="match status" value="1"/>
</dbReference>
<dbReference type="Proteomes" id="UP000001396">
    <property type="component" value="Unassembled WGS sequence"/>
</dbReference>
<feature type="domain" description="Helicase ATP-binding" evidence="11">
    <location>
        <begin position="402"/>
        <end position="577"/>
    </location>
</feature>
<reference evidence="13 14" key="1">
    <citation type="journal article" date="2011" name="Genome Res.">
        <title>Phylogeny-wide analysis of social amoeba genomes highlights ancient origins for complex intercellular communication.</title>
        <authorList>
            <person name="Heidel A.J."/>
            <person name="Lawal H.M."/>
            <person name="Felder M."/>
            <person name="Schilde C."/>
            <person name="Helps N.R."/>
            <person name="Tunggal B."/>
            <person name="Rivero F."/>
            <person name="John U."/>
            <person name="Schleicher M."/>
            <person name="Eichinger L."/>
            <person name="Platzer M."/>
            <person name="Noegel A.A."/>
            <person name="Schaap P."/>
            <person name="Gloeckner G."/>
        </authorList>
    </citation>
    <scope>NUCLEOTIDE SEQUENCE [LARGE SCALE GENOMIC DNA]</scope>
    <source>
        <strain evidence="14">ATCC 26659 / Pp 5 / PN500</strain>
    </source>
</reference>
<keyword evidence="4 9" id="KW-0347">Helicase</keyword>
<name>D3BEY5_HETP5</name>
<keyword evidence="3 9" id="KW-0378">Hydrolase</keyword>
<dbReference type="STRING" id="670386.D3BEY5"/>
<dbReference type="InterPro" id="IPR004589">
    <property type="entry name" value="DNA_helicase_ATP-dep_RecQ"/>
</dbReference>
<evidence type="ECO:0000259" key="12">
    <source>
        <dbReference type="PROSITE" id="PS51194"/>
    </source>
</evidence>
<feature type="compositionally biased region" description="Basic residues" evidence="10">
    <location>
        <begin position="232"/>
        <end position="242"/>
    </location>
</feature>
<feature type="region of interest" description="Disordered" evidence="10">
    <location>
        <begin position="99"/>
        <end position="252"/>
    </location>
</feature>
<dbReference type="Pfam" id="PF00270">
    <property type="entry name" value="DEAD"/>
    <property type="match status" value="1"/>
</dbReference>
<keyword evidence="5 9" id="KW-0067">ATP-binding</keyword>
<feature type="compositionally biased region" description="Low complexity" evidence="10">
    <location>
        <begin position="139"/>
        <end position="163"/>
    </location>
</feature>
<proteinExistence type="inferred from homology"/>
<dbReference type="FunFam" id="3.40.50.300:FF:000296">
    <property type="entry name" value="ATP-dependent DNA helicase RecQ"/>
    <property type="match status" value="1"/>
</dbReference>
<dbReference type="SUPFAM" id="SSF52540">
    <property type="entry name" value="P-loop containing nucleoside triphosphate hydrolases"/>
    <property type="match status" value="1"/>
</dbReference>
<dbReference type="RefSeq" id="XP_020432586.1">
    <property type="nucleotide sequence ID" value="XM_020578138.1"/>
</dbReference>
<evidence type="ECO:0000313" key="14">
    <source>
        <dbReference type="Proteomes" id="UP000001396"/>
    </source>
</evidence>
<comment type="catalytic activity">
    <reaction evidence="8 9">
        <text>Couples ATP hydrolysis with the unwinding of duplex DNA by translocating in the 3'-5' direction.</text>
        <dbReference type="EC" id="5.6.2.4"/>
    </reaction>
</comment>
<feature type="domain" description="Helicase C-terminal" evidence="12">
    <location>
        <begin position="605"/>
        <end position="759"/>
    </location>
</feature>
<dbReference type="Gene3D" id="3.40.50.300">
    <property type="entry name" value="P-loop containing nucleotide triphosphate hydrolases"/>
    <property type="match status" value="2"/>
</dbReference>
<dbReference type="Pfam" id="PF00271">
    <property type="entry name" value="Helicase_C"/>
    <property type="match status" value="1"/>
</dbReference>
<dbReference type="InterPro" id="IPR014001">
    <property type="entry name" value="Helicase_ATP-bd"/>
</dbReference>
<dbReference type="GeneID" id="31362782"/>
<keyword evidence="6" id="KW-0238">DNA-binding</keyword>
<dbReference type="GO" id="GO:0005737">
    <property type="term" value="C:cytoplasm"/>
    <property type="evidence" value="ECO:0007669"/>
    <property type="project" value="TreeGrafter"/>
</dbReference>
<dbReference type="GO" id="GO:0005524">
    <property type="term" value="F:ATP binding"/>
    <property type="evidence" value="ECO:0007669"/>
    <property type="project" value="UniProtKB-KW"/>
</dbReference>
<protein>
    <recommendedName>
        <fullName evidence="9">ATP-dependent DNA helicase</fullName>
        <ecNumber evidence="9">5.6.2.4</ecNumber>
    </recommendedName>
</protein>
<dbReference type="Pfam" id="PF16124">
    <property type="entry name" value="RecQ_Zn_bind"/>
    <property type="match status" value="1"/>
</dbReference>
<dbReference type="EC" id="5.6.2.4" evidence="9"/>
<evidence type="ECO:0000256" key="8">
    <source>
        <dbReference type="ARBA" id="ARBA00034617"/>
    </source>
</evidence>
<dbReference type="InParanoid" id="D3BEY5"/>
<evidence type="ECO:0000256" key="4">
    <source>
        <dbReference type="ARBA" id="ARBA00022806"/>
    </source>
</evidence>
<dbReference type="GO" id="GO:0016887">
    <property type="term" value="F:ATP hydrolysis activity"/>
    <property type="evidence" value="ECO:0007669"/>
    <property type="project" value="RHEA"/>
</dbReference>
<feature type="compositionally biased region" description="Low complexity" evidence="10">
    <location>
        <begin position="196"/>
        <end position="208"/>
    </location>
</feature>
<gene>
    <name evidence="13" type="ORF">PPL_07301</name>
</gene>
<dbReference type="GO" id="GO:0000724">
    <property type="term" value="P:double-strand break repair via homologous recombination"/>
    <property type="evidence" value="ECO:0007669"/>
    <property type="project" value="TreeGrafter"/>
</dbReference>
<dbReference type="InterPro" id="IPR011545">
    <property type="entry name" value="DEAD/DEAH_box_helicase_dom"/>
</dbReference>
<comment type="caution">
    <text evidence="13">The sequence shown here is derived from an EMBL/GenBank/DDBJ whole genome shotgun (WGS) entry which is preliminary data.</text>
</comment>
<dbReference type="GO" id="GO:0005694">
    <property type="term" value="C:chromosome"/>
    <property type="evidence" value="ECO:0007669"/>
    <property type="project" value="TreeGrafter"/>
</dbReference>
<dbReference type="SMART" id="SM00487">
    <property type="entry name" value="DEXDc"/>
    <property type="match status" value="1"/>
</dbReference>
<dbReference type="OMA" id="HNTINIR"/>
<comment type="similarity">
    <text evidence="1 9">Belongs to the helicase family. RecQ subfamily.</text>
</comment>
<dbReference type="InterPro" id="IPR001650">
    <property type="entry name" value="Helicase_C-like"/>
</dbReference>
<dbReference type="NCBIfam" id="TIGR00614">
    <property type="entry name" value="recQ_fam"/>
    <property type="match status" value="1"/>
</dbReference>
<dbReference type="GO" id="GO:0009378">
    <property type="term" value="F:four-way junction helicase activity"/>
    <property type="evidence" value="ECO:0007669"/>
    <property type="project" value="TreeGrafter"/>
</dbReference>
<evidence type="ECO:0000256" key="2">
    <source>
        <dbReference type="ARBA" id="ARBA00022741"/>
    </source>
</evidence>
<keyword evidence="7" id="KW-0413">Isomerase</keyword>
<dbReference type="SMART" id="SM00490">
    <property type="entry name" value="HELICc"/>
    <property type="match status" value="1"/>
</dbReference>
<keyword evidence="2 9" id="KW-0547">Nucleotide-binding</keyword>
<dbReference type="PROSITE" id="PS51194">
    <property type="entry name" value="HELICASE_CTER"/>
    <property type="match status" value="1"/>
</dbReference>
<organism evidence="13 14">
    <name type="scientific">Heterostelium pallidum (strain ATCC 26659 / Pp 5 / PN500)</name>
    <name type="common">Cellular slime mold</name>
    <name type="synonym">Polysphondylium pallidum</name>
    <dbReference type="NCBI Taxonomy" id="670386"/>
    <lineage>
        <taxon>Eukaryota</taxon>
        <taxon>Amoebozoa</taxon>
        <taxon>Evosea</taxon>
        <taxon>Eumycetozoa</taxon>
        <taxon>Dictyostelia</taxon>
        <taxon>Acytosteliales</taxon>
        <taxon>Acytosteliaceae</taxon>
        <taxon>Heterostelium</taxon>
    </lineage>
</organism>
<evidence type="ECO:0000256" key="10">
    <source>
        <dbReference type="SAM" id="MobiDB-lite"/>
    </source>
</evidence>
<dbReference type="InterPro" id="IPR032284">
    <property type="entry name" value="RecQ_Zn-bd"/>
</dbReference>
<dbReference type="GO" id="GO:0003677">
    <property type="term" value="F:DNA binding"/>
    <property type="evidence" value="ECO:0007669"/>
    <property type="project" value="UniProtKB-KW"/>
</dbReference>
<dbReference type="GO" id="GO:0005634">
    <property type="term" value="C:nucleus"/>
    <property type="evidence" value="ECO:0007669"/>
    <property type="project" value="UniProtKB-SubCell"/>
</dbReference>
<evidence type="ECO:0000256" key="1">
    <source>
        <dbReference type="ARBA" id="ARBA00005446"/>
    </source>
</evidence>
<comment type="catalytic activity">
    <reaction evidence="9">
        <text>ATP + H2O = ADP + phosphate + H(+)</text>
        <dbReference type="Rhea" id="RHEA:13065"/>
        <dbReference type="ChEBI" id="CHEBI:15377"/>
        <dbReference type="ChEBI" id="CHEBI:15378"/>
        <dbReference type="ChEBI" id="CHEBI:30616"/>
        <dbReference type="ChEBI" id="CHEBI:43474"/>
        <dbReference type="ChEBI" id="CHEBI:456216"/>
    </reaction>
</comment>
<dbReference type="CDD" id="cd17920">
    <property type="entry name" value="DEXHc_RecQ"/>
    <property type="match status" value="1"/>
</dbReference>
<comment type="subcellular location">
    <subcellularLocation>
        <location evidence="9">Nucleus</location>
    </subcellularLocation>
</comment>
<dbReference type="InterPro" id="IPR027417">
    <property type="entry name" value="P-loop_NTPase"/>
</dbReference>
<dbReference type="PANTHER" id="PTHR13710">
    <property type="entry name" value="DNA HELICASE RECQ FAMILY MEMBER"/>
    <property type="match status" value="1"/>
</dbReference>
<sequence>MLNCYRFTRTIVHLNTLGSVLVNHHRIERRPLEQQQNFYCNTSYDTDYEYKSTFKTKSVLDRDKKKTSVLTGQERTTKSDTANLSLLNRLGLLQKGLSGFSNETGDNQDDGNLTNLMKKKRKKKNVQLQSTLNDDQVKDNSNITLNTNDNNDTIEYHPSLSSKSKSKSIDKEDDNNSIVDKPKRKRKTKKEKELELQLLESSSSSNKSGGITVENEEVVLHPSMTGDNNHSSKVKRKSRKSNKINEQSEQDQHNVEYQTNIDGVIPHDVNWLINNQMTMIDSPIDYTSSDIIIDQKQQQQQVKKISTTTTTTKAPKRVVHKPMDENAIRRFKEWINYRQQLLESIPTQVDLPDLEDAPLTVTPENAKQSPLNQAFPWDRFVEGCNRLVFGNERLRPLQSDAINSVLYRRDTFVSLPTGGGKSLCFQLPAIIDSGVTLVISPLLALMFDQLSKLLQLGVPTCALNSSVPVSEKKKIIKELLDPAGCPYKLLYVTPERMKTQEFIDILEHLNNTSQLKRLVIDEAHCISEWGHDFRKDYRKLSKFREMFPNIPIVALTATATPKVELDIKQQLSMHNTINIRGSFIRSNLKYEVRKKSTEPEFCFNDIYHFVNRNHKNSSGIVYCSTIAECESLCEYLTDRGLSVDFYHASLNAAQRVDTQERWITGKFKIVCTTIAFGMGIDKPDTRFVIHHSIPSSIESYYQQTGRAGRDGKLSDCILYYNKNDIRKMLKISTMGIVAQSHEEYQKIMESKTENIDTVTSYCVGSECRRVSLMEYFGEETKPCKTMCDNCTYTKANHYFEDDDNIREHERVYTSRFNYGATKKSKSKSRRYISMDDEEDEVD</sequence>
<accession>D3BEY5</accession>
<dbReference type="FunCoup" id="D3BEY5">
    <property type="interactions" value="39"/>
</dbReference>
<evidence type="ECO:0000256" key="3">
    <source>
        <dbReference type="ARBA" id="ARBA00022801"/>
    </source>
</evidence>
<evidence type="ECO:0000256" key="6">
    <source>
        <dbReference type="ARBA" id="ARBA00023125"/>
    </source>
</evidence>
<evidence type="ECO:0000259" key="11">
    <source>
        <dbReference type="PROSITE" id="PS51192"/>
    </source>
</evidence>
<feature type="region of interest" description="Disordered" evidence="10">
    <location>
        <begin position="821"/>
        <end position="842"/>
    </location>
</feature>
<dbReference type="EMBL" id="ADBJ01000031">
    <property type="protein sequence ID" value="EFA80466.1"/>
    <property type="molecule type" value="Genomic_DNA"/>
</dbReference>
<dbReference type="GO" id="GO:0043138">
    <property type="term" value="F:3'-5' DNA helicase activity"/>
    <property type="evidence" value="ECO:0007669"/>
    <property type="project" value="UniProtKB-EC"/>
</dbReference>
<evidence type="ECO:0000313" key="13">
    <source>
        <dbReference type="EMBL" id="EFA80466.1"/>
    </source>
</evidence>
<keyword evidence="9" id="KW-0539">Nucleus</keyword>
<feature type="compositionally biased region" description="Polar residues" evidence="10">
    <location>
        <begin position="99"/>
        <end position="115"/>
    </location>
</feature>
<dbReference type="AlphaFoldDB" id="D3BEY5"/>
<dbReference type="PROSITE" id="PS51192">
    <property type="entry name" value="HELICASE_ATP_BIND_1"/>
    <property type="match status" value="1"/>
</dbReference>
<evidence type="ECO:0000256" key="5">
    <source>
        <dbReference type="ARBA" id="ARBA00022840"/>
    </source>
</evidence>
<dbReference type="CDD" id="cd18794">
    <property type="entry name" value="SF2_C_RecQ"/>
    <property type="match status" value="1"/>
</dbReference>
<keyword evidence="14" id="KW-1185">Reference proteome</keyword>
<evidence type="ECO:0000256" key="7">
    <source>
        <dbReference type="ARBA" id="ARBA00023235"/>
    </source>
</evidence>
<evidence type="ECO:0000256" key="9">
    <source>
        <dbReference type="RuleBase" id="RU364117"/>
    </source>
</evidence>